<evidence type="ECO:0000259" key="1">
    <source>
        <dbReference type="PROSITE" id="PS51387"/>
    </source>
</evidence>
<organism evidence="2">
    <name type="scientific">freshwater metagenome</name>
    <dbReference type="NCBI Taxonomy" id="449393"/>
    <lineage>
        <taxon>unclassified sequences</taxon>
        <taxon>metagenomes</taxon>
        <taxon>ecological metagenomes</taxon>
    </lineage>
</organism>
<dbReference type="InterPro" id="IPR016166">
    <property type="entry name" value="FAD-bd_PCMH"/>
</dbReference>
<dbReference type="AlphaFoldDB" id="A0A6J6XPE0"/>
<dbReference type="PANTHER" id="PTHR43762">
    <property type="entry name" value="L-GULONOLACTONE OXIDASE"/>
    <property type="match status" value="1"/>
</dbReference>
<proteinExistence type="predicted"/>
<dbReference type="EMBL" id="CAFAAG010000091">
    <property type="protein sequence ID" value="CAB4797683.1"/>
    <property type="molecule type" value="Genomic_DNA"/>
</dbReference>
<reference evidence="2" key="1">
    <citation type="submission" date="2020-05" db="EMBL/GenBank/DDBJ databases">
        <authorList>
            <person name="Chiriac C."/>
            <person name="Salcher M."/>
            <person name="Ghai R."/>
            <person name="Kavagutti S V."/>
        </authorList>
    </citation>
    <scope>NUCLEOTIDE SEQUENCE</scope>
</reference>
<dbReference type="Pfam" id="PF01565">
    <property type="entry name" value="FAD_binding_4"/>
    <property type="match status" value="1"/>
</dbReference>
<dbReference type="InterPro" id="IPR036318">
    <property type="entry name" value="FAD-bd_PCMH-like_sf"/>
</dbReference>
<feature type="domain" description="FAD-binding PCMH-type" evidence="1">
    <location>
        <begin position="8"/>
        <end position="177"/>
    </location>
</feature>
<dbReference type="PANTHER" id="PTHR43762:SF1">
    <property type="entry name" value="D-ARABINONO-1,4-LACTONE OXIDASE"/>
    <property type="match status" value="1"/>
</dbReference>
<dbReference type="InterPro" id="IPR016169">
    <property type="entry name" value="FAD-bd_PCMH_sub2"/>
</dbReference>
<gene>
    <name evidence="2" type="ORF">UFOPK2975_01070</name>
</gene>
<dbReference type="PROSITE" id="PS51387">
    <property type="entry name" value="FAD_PCMH"/>
    <property type="match status" value="1"/>
</dbReference>
<dbReference type="GO" id="GO:0071949">
    <property type="term" value="F:FAD binding"/>
    <property type="evidence" value="ECO:0007669"/>
    <property type="project" value="InterPro"/>
</dbReference>
<dbReference type="InterPro" id="IPR006094">
    <property type="entry name" value="Oxid_FAD_bind_N"/>
</dbReference>
<dbReference type="Gene3D" id="3.30.465.10">
    <property type="match status" value="1"/>
</dbReference>
<dbReference type="SUPFAM" id="SSF56176">
    <property type="entry name" value="FAD-binding/transporter-associated domain-like"/>
    <property type="match status" value="1"/>
</dbReference>
<protein>
    <submittedName>
        <fullName evidence="2">Unannotated protein</fullName>
    </submittedName>
</protein>
<dbReference type="GO" id="GO:0016899">
    <property type="term" value="F:oxidoreductase activity, acting on the CH-OH group of donors, oxygen as acceptor"/>
    <property type="evidence" value="ECO:0007669"/>
    <property type="project" value="InterPro"/>
</dbReference>
<dbReference type="InterPro" id="IPR010031">
    <property type="entry name" value="FAD_lactone_oxidase-like"/>
</dbReference>
<sequence>MNSSTKLSGWGRTAWSETHLLSVDCDELVNGLAEQEPMITRGLGRSYGDCAVIAGGQTIKTNTWLDMSMENGILTAGSGVTLESIIEQWLPHGWFVPVTPGTRFVTVGGAIASDIHGKNHHKDGTFGAHVVQLNLLIANGEVLTVSPQVDSEIFWATVGGMGLTGVIISAKIRMIQVETSRMRTVTSRYSNVHDLMSAMITSDRENKYSVAWIDMLAKGKNLGRAVLSVGDHASISDLSKRDRKTLLDYFPKQRIHSPKWFPNGLLNNLTVRLFNELWFQKSPRRPKIAIQTVSKFFHPLDGVEGWNRMYGSAGFIQYQFVVPESAAHLVPEIIEMFVRAKCPVFLSVLKRFGDQNNGLLSFPLKGWTLAVDVSASFYGLSELLDEMDSRVVEAGGRIYLSKDSRMDPYYLGAMYPRLNEFLAVKIRIDPDHIFTSNLSLRLGL</sequence>
<evidence type="ECO:0000313" key="2">
    <source>
        <dbReference type="EMBL" id="CAB4797683.1"/>
    </source>
</evidence>
<accession>A0A6J6XPE0</accession>
<name>A0A6J6XPE0_9ZZZZ</name>